<feature type="compositionally biased region" description="Polar residues" evidence="1">
    <location>
        <begin position="431"/>
        <end position="446"/>
    </location>
</feature>
<protein>
    <submittedName>
        <fullName evidence="2">Transcription elongation factor B polypeptide 3 isoform X2</fullName>
    </submittedName>
</protein>
<comment type="caution">
    <text evidence="2">The sequence shown here is derived from an EMBL/GenBank/DDBJ whole genome shotgun (WGS) entry which is preliminary data.</text>
</comment>
<evidence type="ECO:0000256" key="1">
    <source>
        <dbReference type="SAM" id="MobiDB-lite"/>
    </source>
</evidence>
<dbReference type="PANTHER" id="PTHR47543:SF2">
    <property type="entry name" value="RNA POLYMERASE II TRANSCRIPTION FACTOR SIII SUBUNIT A"/>
    <property type="match status" value="1"/>
</dbReference>
<dbReference type="GO" id="GO:0003746">
    <property type="term" value="F:translation elongation factor activity"/>
    <property type="evidence" value="ECO:0007669"/>
    <property type="project" value="UniProtKB-KW"/>
</dbReference>
<evidence type="ECO:0000313" key="2">
    <source>
        <dbReference type="EMBL" id="KAA0054522.1"/>
    </source>
</evidence>
<keyword evidence="2" id="KW-0251">Elongation factor</keyword>
<sequence>MEMVEVHNKEESLLEPGLNALQKQTGAMDSVKAKLIYDTDFREEKVADDFQIKDLRTLKYFLVMEFARSKSGILVNQRKYILDLLRVYFVASMENQFMHSSRLAHFDVVSRILRYLKGSTTDKRSTSMTDKRSTSGYDSFVGNLLTWRSEKQSVVASSSAEAKFREPMVSVRQFPLLDPVLHDRMKHVEVDKHFIEILEQALMANEANEDARMKKEGVVINLTFDWNFVDKVINQEKIERWAEMFGCEVGSFPSVYLGLPREAIQELRRFGIPSLGRSVKGLPRGKEWMREGALTWIIESKHDNHPFELVAKGEFDFSFAGQRDVCRNSSSIRLSKTKAASSGITMNILGKQSRQIQICSKVPPSSNKRSFGGSGYGYNVANTKNKILKKAKIEVLQSQEMKNIKAWRRNAVQKSSDIPSTKKPMFPGRESASTSKNTSTHMAKRW</sequence>
<dbReference type="Proteomes" id="UP000321393">
    <property type="component" value="Unassembled WGS sequence"/>
</dbReference>
<keyword evidence="2" id="KW-0648">Protein biosynthesis</keyword>
<gene>
    <name evidence="2" type="ORF">E6C27_scaffold24G003050</name>
</gene>
<reference evidence="2 3" key="1">
    <citation type="submission" date="2019-08" db="EMBL/GenBank/DDBJ databases">
        <title>Draft genome sequences of two oriental melons (Cucumis melo L. var makuwa).</title>
        <authorList>
            <person name="Kwon S.-Y."/>
        </authorList>
    </citation>
    <scope>NUCLEOTIDE SEQUENCE [LARGE SCALE GENOMIC DNA]</scope>
    <source>
        <strain evidence="3">cv. SW 3</strain>
        <tissue evidence="2">Leaf</tissue>
    </source>
</reference>
<evidence type="ECO:0000313" key="3">
    <source>
        <dbReference type="Proteomes" id="UP000321393"/>
    </source>
</evidence>
<dbReference type="PANTHER" id="PTHR47543">
    <property type="entry name" value="OS08G0169600 PROTEIN"/>
    <property type="match status" value="1"/>
</dbReference>
<feature type="region of interest" description="Disordered" evidence="1">
    <location>
        <begin position="410"/>
        <end position="446"/>
    </location>
</feature>
<organism evidence="2 3">
    <name type="scientific">Cucumis melo var. makuwa</name>
    <name type="common">Oriental melon</name>
    <dbReference type="NCBI Taxonomy" id="1194695"/>
    <lineage>
        <taxon>Eukaryota</taxon>
        <taxon>Viridiplantae</taxon>
        <taxon>Streptophyta</taxon>
        <taxon>Embryophyta</taxon>
        <taxon>Tracheophyta</taxon>
        <taxon>Spermatophyta</taxon>
        <taxon>Magnoliopsida</taxon>
        <taxon>eudicotyledons</taxon>
        <taxon>Gunneridae</taxon>
        <taxon>Pentapetalae</taxon>
        <taxon>rosids</taxon>
        <taxon>fabids</taxon>
        <taxon>Cucurbitales</taxon>
        <taxon>Cucurbitaceae</taxon>
        <taxon>Benincaseae</taxon>
        <taxon>Cucumis</taxon>
    </lineage>
</organism>
<accession>A0A5A7UFH4</accession>
<proteinExistence type="predicted"/>
<name>A0A5A7UFH4_CUCMM</name>
<dbReference type="OrthoDB" id="21513at2759"/>
<dbReference type="EMBL" id="SSTE01008830">
    <property type="protein sequence ID" value="KAA0054522.1"/>
    <property type="molecule type" value="Genomic_DNA"/>
</dbReference>
<dbReference type="AlphaFoldDB" id="A0A5A7UFH4"/>